<proteinExistence type="predicted"/>
<dbReference type="Proteomes" id="UP000288805">
    <property type="component" value="Unassembled WGS sequence"/>
</dbReference>
<dbReference type="SUPFAM" id="SSF56219">
    <property type="entry name" value="DNase I-like"/>
    <property type="match status" value="1"/>
</dbReference>
<accession>A0A438JEE2</accession>
<protein>
    <submittedName>
        <fullName evidence="1">Uncharacterized protein</fullName>
    </submittedName>
</protein>
<dbReference type="AlphaFoldDB" id="A0A438JEE2"/>
<evidence type="ECO:0000313" key="2">
    <source>
        <dbReference type="Proteomes" id="UP000288805"/>
    </source>
</evidence>
<organism evidence="1 2">
    <name type="scientific">Vitis vinifera</name>
    <name type="common">Grape</name>
    <dbReference type="NCBI Taxonomy" id="29760"/>
    <lineage>
        <taxon>Eukaryota</taxon>
        <taxon>Viridiplantae</taxon>
        <taxon>Streptophyta</taxon>
        <taxon>Embryophyta</taxon>
        <taxon>Tracheophyta</taxon>
        <taxon>Spermatophyta</taxon>
        <taxon>Magnoliopsida</taxon>
        <taxon>eudicotyledons</taxon>
        <taxon>Gunneridae</taxon>
        <taxon>Pentapetalae</taxon>
        <taxon>rosids</taxon>
        <taxon>Vitales</taxon>
        <taxon>Vitaceae</taxon>
        <taxon>Viteae</taxon>
        <taxon>Vitis</taxon>
    </lineage>
</organism>
<comment type="caution">
    <text evidence="1">The sequence shown here is derived from an EMBL/GenBank/DDBJ whole genome shotgun (WGS) entry which is preliminary data.</text>
</comment>
<dbReference type="InterPro" id="IPR036691">
    <property type="entry name" value="Endo/exonu/phosph_ase_sf"/>
</dbReference>
<name>A0A438JEE2_VITVI</name>
<reference evidence="1 2" key="1">
    <citation type="journal article" date="2018" name="PLoS Genet.">
        <title>Population sequencing reveals clonal diversity and ancestral inbreeding in the grapevine cultivar Chardonnay.</title>
        <authorList>
            <person name="Roach M.J."/>
            <person name="Johnson D.L."/>
            <person name="Bohlmann J."/>
            <person name="van Vuuren H.J."/>
            <person name="Jones S.J."/>
            <person name="Pretorius I.S."/>
            <person name="Schmidt S.A."/>
            <person name="Borneman A.R."/>
        </authorList>
    </citation>
    <scope>NUCLEOTIDE SEQUENCE [LARGE SCALE GENOMIC DNA]</scope>
    <source>
        <strain evidence="2">cv. Chardonnay</strain>
        <tissue evidence="1">Leaf</tissue>
    </source>
</reference>
<dbReference type="EMBL" id="QGNW01000046">
    <property type="protein sequence ID" value="RVX07311.1"/>
    <property type="molecule type" value="Genomic_DNA"/>
</dbReference>
<gene>
    <name evidence="1" type="ORF">CK203_022583</name>
</gene>
<evidence type="ECO:0000313" key="1">
    <source>
        <dbReference type="EMBL" id="RVX07311.1"/>
    </source>
</evidence>
<sequence length="158" mass="18143">MGGMGVECRFMSRSRILCIPRSLGTMIQLKRILTIGAEKGKKYLGISQSMSVKLCILLWDVRGINERDKCRVIKSLTLMHLKNLVCLKETKVNQMSVSLVRSLCGGRCLEWGAMDSRDQVGGVLVFWDNRVLQLIEMEVRAFFVSCWFKNNEDNFVWM</sequence>